<dbReference type="GO" id="GO:0000981">
    <property type="term" value="F:DNA-binding transcription factor activity, RNA polymerase II-specific"/>
    <property type="evidence" value="ECO:0000318"/>
    <property type="project" value="GO_Central"/>
</dbReference>
<protein>
    <submittedName>
        <fullName evidence="2">Uncharacterized protein</fullName>
    </submittedName>
</protein>
<dbReference type="KEGG" id="cre:CHLRE_12g501250v5"/>
<dbReference type="RefSeq" id="XP_042918277.1">
    <property type="nucleotide sequence ID" value="XM_043068089.1"/>
</dbReference>
<dbReference type="Gramene" id="PNW74991">
    <property type="protein sequence ID" value="PNW74991"/>
    <property type="gene ID" value="CHLRE_12g501250v5"/>
</dbReference>
<gene>
    <name evidence="2" type="ORF">CHLRE_12g501250v5</name>
</gene>
<accession>A0A2K3D397</accession>
<name>A0A2K3D397_CHLRE</name>
<feature type="region of interest" description="Disordered" evidence="1">
    <location>
        <begin position="341"/>
        <end position="395"/>
    </location>
</feature>
<dbReference type="EMBL" id="CM008973">
    <property type="protein sequence ID" value="PNW74991.1"/>
    <property type="molecule type" value="Genomic_DNA"/>
</dbReference>
<evidence type="ECO:0000313" key="3">
    <source>
        <dbReference type="Proteomes" id="UP000006906"/>
    </source>
</evidence>
<dbReference type="GO" id="GO:0042594">
    <property type="term" value="P:response to starvation"/>
    <property type="evidence" value="ECO:0000318"/>
    <property type="project" value="GO_Central"/>
</dbReference>
<feature type="compositionally biased region" description="Low complexity" evidence="1">
    <location>
        <begin position="368"/>
        <end position="383"/>
    </location>
</feature>
<dbReference type="AlphaFoldDB" id="A0A2K3D397"/>
<keyword evidence="3" id="KW-1185">Reference proteome</keyword>
<dbReference type="OrthoDB" id="543411at2759"/>
<dbReference type="Proteomes" id="UP000006906">
    <property type="component" value="Chromosome 12"/>
</dbReference>
<organism evidence="2 3">
    <name type="scientific">Chlamydomonas reinhardtii</name>
    <name type="common">Chlamydomonas smithii</name>
    <dbReference type="NCBI Taxonomy" id="3055"/>
    <lineage>
        <taxon>Eukaryota</taxon>
        <taxon>Viridiplantae</taxon>
        <taxon>Chlorophyta</taxon>
        <taxon>core chlorophytes</taxon>
        <taxon>Chlorophyceae</taxon>
        <taxon>CS clade</taxon>
        <taxon>Chlamydomonadales</taxon>
        <taxon>Chlamydomonadaceae</taxon>
        <taxon>Chlamydomonas</taxon>
    </lineage>
</organism>
<proteinExistence type="predicted"/>
<dbReference type="GO" id="GO:0000987">
    <property type="term" value="F:cis-regulatory region sequence-specific DNA binding"/>
    <property type="evidence" value="ECO:0000318"/>
    <property type="project" value="GO_Central"/>
</dbReference>
<dbReference type="InParanoid" id="A0A2K3D397"/>
<feature type="region of interest" description="Disordered" evidence="1">
    <location>
        <begin position="421"/>
        <end position="440"/>
    </location>
</feature>
<feature type="region of interest" description="Disordered" evidence="1">
    <location>
        <begin position="478"/>
        <end position="511"/>
    </location>
</feature>
<sequence>MITSLPPSLEWAPVHLTCRPIRTLPPSLGSPLGVSSCPTTVRRDTVPPPLPPALRSALPSLATCAPPAPLQPQQQQPQPNYVRVAGGASSAAGPLGSPHHERFNLVLPASFVECNFILNNVLQRGVTVAFRVAGSASAPASAPTSSSSSGAVVARVHGVVRCHVNPLGLTTYRVSGQQPAAVCGCSLLRWAAEDGCLVIELAVREQQQQQAPTPVAARRLFGDCLPSPATIRKEPMARTRALAEQRYQPSPLKPQQPQHQQAVAAPAAAAAAGYQLPAPLPFSLSLAEPVDTSAQQLQAAQQPTAATCTASAATAVAAAAAAASAFVVQQAAAADILVPQPQPQPQNQVATEAKQVQLRSHNSDPGPRAAAMPARALRSRAAASTQTQRQHPQPAAILRSKRLADKAAAAAAASAADAAPQAAAAAPKRHRRTASAEAAVPSDFMEAELSELSVDEQHVDELSGIELLLAAHVVISRREQQQQVQAQTQEPADADEAGRPKRMRLQKTLSL</sequence>
<dbReference type="GeneID" id="66055480"/>
<evidence type="ECO:0000256" key="1">
    <source>
        <dbReference type="SAM" id="MobiDB-lite"/>
    </source>
</evidence>
<dbReference type="GO" id="GO:0005634">
    <property type="term" value="C:nucleus"/>
    <property type="evidence" value="ECO:0000318"/>
    <property type="project" value="GO_Central"/>
</dbReference>
<evidence type="ECO:0000313" key="2">
    <source>
        <dbReference type="EMBL" id="PNW74991.1"/>
    </source>
</evidence>
<reference evidence="2 3" key="1">
    <citation type="journal article" date="2007" name="Science">
        <title>The Chlamydomonas genome reveals the evolution of key animal and plant functions.</title>
        <authorList>
            <person name="Merchant S.S."/>
            <person name="Prochnik S.E."/>
            <person name="Vallon O."/>
            <person name="Harris E.H."/>
            <person name="Karpowicz S.J."/>
            <person name="Witman G.B."/>
            <person name="Terry A."/>
            <person name="Salamov A."/>
            <person name="Fritz-Laylin L.K."/>
            <person name="Marechal-Drouard L."/>
            <person name="Marshall W.F."/>
            <person name="Qu L.H."/>
            <person name="Nelson D.R."/>
            <person name="Sanderfoot A.A."/>
            <person name="Spalding M.H."/>
            <person name="Kapitonov V.V."/>
            <person name="Ren Q."/>
            <person name="Ferris P."/>
            <person name="Lindquist E."/>
            <person name="Shapiro H."/>
            <person name="Lucas S.M."/>
            <person name="Grimwood J."/>
            <person name="Schmutz J."/>
            <person name="Cardol P."/>
            <person name="Cerutti H."/>
            <person name="Chanfreau G."/>
            <person name="Chen C.L."/>
            <person name="Cognat V."/>
            <person name="Croft M.T."/>
            <person name="Dent R."/>
            <person name="Dutcher S."/>
            <person name="Fernandez E."/>
            <person name="Fukuzawa H."/>
            <person name="Gonzalez-Ballester D."/>
            <person name="Gonzalez-Halphen D."/>
            <person name="Hallmann A."/>
            <person name="Hanikenne M."/>
            <person name="Hippler M."/>
            <person name="Inwood W."/>
            <person name="Jabbari K."/>
            <person name="Kalanon M."/>
            <person name="Kuras R."/>
            <person name="Lefebvre P.A."/>
            <person name="Lemaire S.D."/>
            <person name="Lobanov A.V."/>
            <person name="Lohr M."/>
            <person name="Manuell A."/>
            <person name="Meier I."/>
            <person name="Mets L."/>
            <person name="Mittag M."/>
            <person name="Mittelmeier T."/>
            <person name="Moroney J.V."/>
            <person name="Moseley J."/>
            <person name="Napoli C."/>
            <person name="Nedelcu A.M."/>
            <person name="Niyogi K."/>
            <person name="Novoselov S.V."/>
            <person name="Paulsen I.T."/>
            <person name="Pazour G."/>
            <person name="Purton S."/>
            <person name="Ral J.P."/>
            <person name="Riano-Pachon D.M."/>
            <person name="Riekhof W."/>
            <person name="Rymarquis L."/>
            <person name="Schroda M."/>
            <person name="Stern D."/>
            <person name="Umen J."/>
            <person name="Willows R."/>
            <person name="Wilson N."/>
            <person name="Zimmer S.L."/>
            <person name="Allmer J."/>
            <person name="Balk J."/>
            <person name="Bisova K."/>
            <person name="Chen C.J."/>
            <person name="Elias M."/>
            <person name="Gendler K."/>
            <person name="Hauser C."/>
            <person name="Lamb M.R."/>
            <person name="Ledford H."/>
            <person name="Long J.C."/>
            <person name="Minagawa J."/>
            <person name="Page M.D."/>
            <person name="Pan J."/>
            <person name="Pootakham W."/>
            <person name="Roje S."/>
            <person name="Rose A."/>
            <person name="Stahlberg E."/>
            <person name="Terauchi A.M."/>
            <person name="Yang P."/>
            <person name="Ball S."/>
            <person name="Bowler C."/>
            <person name="Dieckmann C.L."/>
            <person name="Gladyshev V.N."/>
            <person name="Green P."/>
            <person name="Jorgensen R."/>
            <person name="Mayfield S."/>
            <person name="Mueller-Roeber B."/>
            <person name="Rajamani S."/>
            <person name="Sayre R.T."/>
            <person name="Brokstein P."/>
            <person name="Dubchak I."/>
            <person name="Goodstein D."/>
            <person name="Hornick L."/>
            <person name="Huang Y.W."/>
            <person name="Jhaveri J."/>
            <person name="Luo Y."/>
            <person name="Martinez D."/>
            <person name="Ngau W.C."/>
            <person name="Otillar B."/>
            <person name="Poliakov A."/>
            <person name="Porter A."/>
            <person name="Szajkowski L."/>
            <person name="Werner G."/>
            <person name="Zhou K."/>
            <person name="Grigoriev I.V."/>
            <person name="Rokhsar D.S."/>
            <person name="Grossman A.R."/>
        </authorList>
    </citation>
    <scope>NUCLEOTIDE SEQUENCE [LARGE SCALE GENOMIC DNA]</scope>
    <source>
        <strain evidence="3">CC-503</strain>
    </source>
</reference>